<keyword evidence="3 10" id="KW-0132">Cell division</keyword>
<dbReference type="Proteomes" id="UP000252530">
    <property type="component" value="Unassembled WGS sequence"/>
</dbReference>
<dbReference type="InterPro" id="IPR051046">
    <property type="entry name" value="MurCDEF_CellWall_CoF430Synth"/>
</dbReference>
<dbReference type="InterPro" id="IPR000713">
    <property type="entry name" value="Mur_ligase_N"/>
</dbReference>
<dbReference type="GO" id="GO:0071555">
    <property type="term" value="P:cell wall organization"/>
    <property type="evidence" value="ECO:0007669"/>
    <property type="project" value="UniProtKB-KW"/>
</dbReference>
<evidence type="ECO:0000259" key="14">
    <source>
        <dbReference type="Pfam" id="PF08245"/>
    </source>
</evidence>
<organism evidence="15 16">
    <name type="scientific">Bifidobacterium aemilianum</name>
    <dbReference type="NCBI Taxonomy" id="2493120"/>
    <lineage>
        <taxon>Bacteria</taxon>
        <taxon>Bacillati</taxon>
        <taxon>Actinomycetota</taxon>
        <taxon>Actinomycetes</taxon>
        <taxon>Bifidobacteriales</taxon>
        <taxon>Bifidobacteriaceae</taxon>
        <taxon>Bifidobacterium</taxon>
    </lineage>
</organism>
<feature type="domain" description="Mur ligase central" evidence="14">
    <location>
        <begin position="128"/>
        <end position="333"/>
    </location>
</feature>
<keyword evidence="1 10" id="KW-0963">Cytoplasm</keyword>
<dbReference type="OrthoDB" id="9800958at2"/>
<dbReference type="Pfam" id="PF08245">
    <property type="entry name" value="Mur_ligase_M"/>
    <property type="match status" value="1"/>
</dbReference>
<dbReference type="EMBL" id="PDCG01000001">
    <property type="protein sequence ID" value="RBP98682.1"/>
    <property type="molecule type" value="Genomic_DNA"/>
</dbReference>
<dbReference type="AlphaFoldDB" id="A0A366KBQ9"/>
<protein>
    <recommendedName>
        <fullName evidence="10 11">UDP-N-acetylmuramoyl-tripeptide--D-alanyl-D-alanine ligase</fullName>
        <ecNumber evidence="10 11">6.3.2.10</ecNumber>
    </recommendedName>
    <alternativeName>
        <fullName evidence="10">D-alanyl-D-alanine-adding enzyme</fullName>
    </alternativeName>
</protein>
<keyword evidence="8 10" id="KW-0131">Cell cycle</keyword>
<dbReference type="InterPro" id="IPR005863">
    <property type="entry name" value="UDP-N-AcMur_synth"/>
</dbReference>
<dbReference type="EC" id="6.3.2.10" evidence="10 11"/>
<evidence type="ECO:0000256" key="3">
    <source>
        <dbReference type="ARBA" id="ARBA00022618"/>
    </source>
</evidence>
<dbReference type="GO" id="GO:0047480">
    <property type="term" value="F:UDP-N-acetylmuramoyl-tripeptide-D-alanyl-D-alanine ligase activity"/>
    <property type="evidence" value="ECO:0007669"/>
    <property type="project" value="UniProtKB-UniRule"/>
</dbReference>
<dbReference type="InterPro" id="IPR036565">
    <property type="entry name" value="Mur-like_cat_sf"/>
</dbReference>
<dbReference type="InterPro" id="IPR036615">
    <property type="entry name" value="Mur_ligase_C_dom_sf"/>
</dbReference>
<dbReference type="NCBIfam" id="TIGR01143">
    <property type="entry name" value="murF"/>
    <property type="match status" value="1"/>
</dbReference>
<evidence type="ECO:0000256" key="2">
    <source>
        <dbReference type="ARBA" id="ARBA00022598"/>
    </source>
</evidence>
<dbReference type="Gene3D" id="3.40.1390.10">
    <property type="entry name" value="MurE/MurF, N-terminal domain"/>
    <property type="match status" value="1"/>
</dbReference>
<dbReference type="HAMAP" id="MF_02019">
    <property type="entry name" value="MurF"/>
    <property type="match status" value="1"/>
</dbReference>
<dbReference type="Pfam" id="PF01225">
    <property type="entry name" value="Mur_ligase"/>
    <property type="match status" value="1"/>
</dbReference>
<evidence type="ECO:0000256" key="11">
    <source>
        <dbReference type="RuleBase" id="RU004136"/>
    </source>
</evidence>
<dbReference type="GO" id="GO:0051301">
    <property type="term" value="P:cell division"/>
    <property type="evidence" value="ECO:0007669"/>
    <property type="project" value="UniProtKB-KW"/>
</dbReference>
<dbReference type="GO" id="GO:0008360">
    <property type="term" value="P:regulation of cell shape"/>
    <property type="evidence" value="ECO:0007669"/>
    <property type="project" value="UniProtKB-KW"/>
</dbReference>
<comment type="pathway">
    <text evidence="10 11">Cell wall biogenesis; peptidoglycan biosynthesis.</text>
</comment>
<accession>A0A366KBQ9</accession>
<proteinExistence type="inferred from homology"/>
<feature type="domain" description="Mur ligase C-terminal" evidence="13">
    <location>
        <begin position="356"/>
        <end position="458"/>
    </location>
</feature>
<evidence type="ECO:0000256" key="10">
    <source>
        <dbReference type="HAMAP-Rule" id="MF_02019"/>
    </source>
</evidence>
<dbReference type="UniPathway" id="UPA00219"/>
<evidence type="ECO:0000313" key="15">
    <source>
        <dbReference type="EMBL" id="RBP98682.1"/>
    </source>
</evidence>
<evidence type="ECO:0000256" key="9">
    <source>
        <dbReference type="ARBA" id="ARBA00023316"/>
    </source>
</evidence>
<evidence type="ECO:0000256" key="5">
    <source>
        <dbReference type="ARBA" id="ARBA00022840"/>
    </source>
</evidence>
<name>A0A366KBQ9_9BIFI</name>
<dbReference type="GO" id="GO:0008766">
    <property type="term" value="F:UDP-N-acetylmuramoylalanyl-D-glutamyl-2,6-diaminopimelate-D-alanyl-D-alanine ligase activity"/>
    <property type="evidence" value="ECO:0007669"/>
    <property type="project" value="RHEA"/>
</dbReference>
<evidence type="ECO:0000259" key="12">
    <source>
        <dbReference type="Pfam" id="PF01225"/>
    </source>
</evidence>
<dbReference type="InterPro" id="IPR004101">
    <property type="entry name" value="Mur_ligase_C"/>
</dbReference>
<dbReference type="InterPro" id="IPR035911">
    <property type="entry name" value="MurE/MurF_N"/>
</dbReference>
<dbReference type="InterPro" id="IPR013221">
    <property type="entry name" value="Mur_ligase_cen"/>
</dbReference>
<feature type="domain" description="Mur ligase N-terminal catalytic" evidence="12">
    <location>
        <begin position="44"/>
        <end position="110"/>
    </location>
</feature>
<evidence type="ECO:0000313" key="16">
    <source>
        <dbReference type="Proteomes" id="UP000252530"/>
    </source>
</evidence>
<dbReference type="SUPFAM" id="SSF53244">
    <property type="entry name" value="MurD-like peptide ligases, peptide-binding domain"/>
    <property type="match status" value="1"/>
</dbReference>
<dbReference type="GO" id="GO:0005737">
    <property type="term" value="C:cytoplasm"/>
    <property type="evidence" value="ECO:0007669"/>
    <property type="project" value="UniProtKB-SubCell"/>
</dbReference>
<dbReference type="Gene3D" id="3.90.190.20">
    <property type="entry name" value="Mur ligase, C-terminal domain"/>
    <property type="match status" value="1"/>
</dbReference>
<keyword evidence="16" id="KW-1185">Reference proteome</keyword>
<comment type="similarity">
    <text evidence="10">Belongs to the MurCDEF family. MurF subfamily.</text>
</comment>
<comment type="catalytic activity">
    <reaction evidence="10 11">
        <text>D-alanyl-D-alanine + UDP-N-acetyl-alpha-D-muramoyl-L-alanyl-gamma-D-glutamyl-meso-2,6-diaminopimelate + ATP = UDP-N-acetyl-alpha-D-muramoyl-L-alanyl-gamma-D-glutamyl-meso-2,6-diaminopimeloyl-D-alanyl-D-alanine + ADP + phosphate + H(+)</text>
        <dbReference type="Rhea" id="RHEA:28374"/>
        <dbReference type="ChEBI" id="CHEBI:15378"/>
        <dbReference type="ChEBI" id="CHEBI:30616"/>
        <dbReference type="ChEBI" id="CHEBI:43474"/>
        <dbReference type="ChEBI" id="CHEBI:57822"/>
        <dbReference type="ChEBI" id="CHEBI:61386"/>
        <dbReference type="ChEBI" id="CHEBI:83905"/>
        <dbReference type="ChEBI" id="CHEBI:456216"/>
        <dbReference type="EC" id="6.3.2.10"/>
    </reaction>
</comment>
<dbReference type="Pfam" id="PF02875">
    <property type="entry name" value="Mur_ligase_C"/>
    <property type="match status" value="1"/>
</dbReference>
<dbReference type="GO" id="GO:0005524">
    <property type="term" value="F:ATP binding"/>
    <property type="evidence" value="ECO:0007669"/>
    <property type="project" value="UniProtKB-UniRule"/>
</dbReference>
<dbReference type="SUPFAM" id="SSF53623">
    <property type="entry name" value="MurD-like peptide ligases, catalytic domain"/>
    <property type="match status" value="1"/>
</dbReference>
<dbReference type="Gene3D" id="3.40.1190.10">
    <property type="entry name" value="Mur-like, catalytic domain"/>
    <property type="match status" value="1"/>
</dbReference>
<gene>
    <name evidence="10" type="primary">murF</name>
    <name evidence="15" type="ORF">CRD60_01465</name>
</gene>
<feature type="binding site" evidence="10">
    <location>
        <begin position="130"/>
        <end position="136"/>
    </location>
    <ligand>
        <name>ATP</name>
        <dbReference type="ChEBI" id="CHEBI:30616"/>
    </ligand>
</feature>
<dbReference type="PANTHER" id="PTHR43024">
    <property type="entry name" value="UDP-N-ACETYLMURAMOYL-TRIPEPTIDE--D-ALANYL-D-ALANINE LIGASE"/>
    <property type="match status" value="1"/>
</dbReference>
<comment type="caution">
    <text evidence="15">The sequence shown here is derived from an EMBL/GenBank/DDBJ whole genome shotgun (WGS) entry which is preliminary data.</text>
</comment>
<dbReference type="RefSeq" id="WP_113859655.1">
    <property type="nucleotide sequence ID" value="NZ_PDCG01000001.1"/>
</dbReference>
<keyword evidence="9 10" id="KW-0961">Cell wall biogenesis/degradation</keyword>
<keyword evidence="5 10" id="KW-0067">ATP-binding</keyword>
<dbReference type="GO" id="GO:0009252">
    <property type="term" value="P:peptidoglycan biosynthetic process"/>
    <property type="evidence" value="ECO:0007669"/>
    <property type="project" value="UniProtKB-UniRule"/>
</dbReference>
<dbReference type="PANTHER" id="PTHR43024:SF1">
    <property type="entry name" value="UDP-N-ACETYLMURAMOYL-TRIPEPTIDE--D-ALANYL-D-ALANINE LIGASE"/>
    <property type="match status" value="1"/>
</dbReference>
<evidence type="ECO:0000256" key="4">
    <source>
        <dbReference type="ARBA" id="ARBA00022741"/>
    </source>
</evidence>
<evidence type="ECO:0000259" key="13">
    <source>
        <dbReference type="Pfam" id="PF02875"/>
    </source>
</evidence>
<evidence type="ECO:0000256" key="6">
    <source>
        <dbReference type="ARBA" id="ARBA00022960"/>
    </source>
</evidence>
<keyword evidence="7 10" id="KW-0573">Peptidoglycan synthesis</keyword>
<comment type="function">
    <text evidence="10 11">Involved in cell wall formation. Catalyzes the final step in the synthesis of UDP-N-acetylmuramoyl-pentapeptide, the precursor of murein.</text>
</comment>
<reference evidence="15 16" key="1">
    <citation type="submission" date="2017-10" db="EMBL/GenBank/DDBJ databases">
        <title>Bifidobacterium xylocopum sp. nov. and Bifidobacterium aemilianum sp. nov., from the carpenter bee (Xylocopa violacea) digestive tract.</title>
        <authorList>
            <person name="Alberoni D."/>
            <person name="Baffoni L."/>
            <person name="Di Gioia D."/>
            <person name="Gaggia F."/>
            <person name="Biavati B."/>
        </authorList>
    </citation>
    <scope>NUCLEOTIDE SEQUENCE [LARGE SCALE GENOMIC DNA]</scope>
    <source>
        <strain evidence="15 16">XV10</strain>
    </source>
</reference>
<keyword evidence="6 10" id="KW-0133">Cell shape</keyword>
<keyword evidence="4 10" id="KW-0547">Nucleotide-binding</keyword>
<evidence type="ECO:0000256" key="7">
    <source>
        <dbReference type="ARBA" id="ARBA00022984"/>
    </source>
</evidence>
<sequence>MMPMTIDELVRAVGGRLIETGQFTDAPKVGQTGQAQSQRVFSQVLSDSRDLCLDSLFVAIAGERVDGHDFVAGAGSAGALAALVDHPVPGADLPQIQVDDTVLALGRLAQYNLERRRRASGDFDIIGITGSVGKTTTKDLLAALLGHLGPTVAPVGSFNNEIGLPLTALRVGPDTRFLVAEMGANHVGEIANLTRIAPPDVSVVLKVGTAHVGEFGSVDRIAQAKSEIIQGLRPGGVAVLNAHDPRVAAMADLAPGQVLWFGMDGSDAAVGPGAGDGKGPIAQSMTKASDLEVDQYDRPVFTLSNPQGERAQVHLGISGRHNVMNALASATVAAHYGMPLEAITSCLTQVKGISPHRMDVSRVTVGRHGFTLIDDSFNANPDSMRAGLDAVRDWASELDHQPFRVAVLGAMLELGGDELGLHRQIGAYAAMTGINALIAVGSQQDTHLDTLAAALAQGAREALASESADTGGPGSGEDLEASRVRCRCSVHLLHGPEGVGALLDTMLEGHPAAVVLLKGSHASGLSGLAGEWGSQAKSLAGDQAGEASGKGE</sequence>
<comment type="subcellular location">
    <subcellularLocation>
        <location evidence="10 11">Cytoplasm</location>
    </subcellularLocation>
</comment>
<evidence type="ECO:0000256" key="8">
    <source>
        <dbReference type="ARBA" id="ARBA00023306"/>
    </source>
</evidence>
<evidence type="ECO:0000256" key="1">
    <source>
        <dbReference type="ARBA" id="ARBA00022490"/>
    </source>
</evidence>
<keyword evidence="2 10" id="KW-0436">Ligase</keyword>
<dbReference type="SUPFAM" id="SSF63418">
    <property type="entry name" value="MurE/MurF N-terminal domain"/>
    <property type="match status" value="1"/>
</dbReference>